<keyword evidence="1" id="KW-0812">Transmembrane</keyword>
<gene>
    <name evidence="2" type="primary">Acey_s0050.g1951</name>
    <name evidence="2" type="ORF">Y032_0050g1951</name>
</gene>
<dbReference type="Proteomes" id="UP000024635">
    <property type="component" value="Unassembled WGS sequence"/>
</dbReference>
<evidence type="ECO:0000313" key="2">
    <source>
        <dbReference type="EMBL" id="EYC11509.1"/>
    </source>
</evidence>
<reference evidence="3" key="1">
    <citation type="journal article" date="2015" name="Nat. Genet.">
        <title>The genome and transcriptome of the zoonotic hookworm Ancylostoma ceylanicum identify infection-specific gene families.</title>
        <authorList>
            <person name="Schwarz E.M."/>
            <person name="Hu Y."/>
            <person name="Antoshechkin I."/>
            <person name="Miller M.M."/>
            <person name="Sternberg P.W."/>
            <person name="Aroian R.V."/>
        </authorList>
    </citation>
    <scope>NUCLEOTIDE SEQUENCE</scope>
    <source>
        <strain evidence="3">HY135</strain>
    </source>
</reference>
<dbReference type="AlphaFoldDB" id="A0A016U875"/>
<keyword evidence="3" id="KW-1185">Reference proteome</keyword>
<name>A0A016U875_9BILA</name>
<keyword evidence="1" id="KW-1133">Transmembrane helix</keyword>
<proteinExistence type="predicted"/>
<sequence>MLFYIQFYGVKVVFLVTCLACSLASLWSRIHPSREAGKGSVVVISLLSMLKNLRMCVFIQLCNNNKNQ</sequence>
<keyword evidence="1" id="KW-0472">Membrane</keyword>
<protein>
    <submittedName>
        <fullName evidence="2">Uncharacterized protein</fullName>
    </submittedName>
</protein>
<evidence type="ECO:0000256" key="1">
    <source>
        <dbReference type="SAM" id="Phobius"/>
    </source>
</evidence>
<dbReference type="EMBL" id="JARK01001386">
    <property type="protein sequence ID" value="EYC11509.1"/>
    <property type="molecule type" value="Genomic_DNA"/>
</dbReference>
<accession>A0A016U875</accession>
<organism evidence="2 3">
    <name type="scientific">Ancylostoma ceylanicum</name>
    <dbReference type="NCBI Taxonomy" id="53326"/>
    <lineage>
        <taxon>Eukaryota</taxon>
        <taxon>Metazoa</taxon>
        <taxon>Ecdysozoa</taxon>
        <taxon>Nematoda</taxon>
        <taxon>Chromadorea</taxon>
        <taxon>Rhabditida</taxon>
        <taxon>Rhabditina</taxon>
        <taxon>Rhabditomorpha</taxon>
        <taxon>Strongyloidea</taxon>
        <taxon>Ancylostomatidae</taxon>
        <taxon>Ancylostomatinae</taxon>
        <taxon>Ancylostoma</taxon>
    </lineage>
</organism>
<dbReference type="OrthoDB" id="26094at2759"/>
<feature type="transmembrane region" description="Helical" evidence="1">
    <location>
        <begin position="6"/>
        <end position="27"/>
    </location>
</feature>
<evidence type="ECO:0000313" key="3">
    <source>
        <dbReference type="Proteomes" id="UP000024635"/>
    </source>
</evidence>
<comment type="caution">
    <text evidence="2">The sequence shown here is derived from an EMBL/GenBank/DDBJ whole genome shotgun (WGS) entry which is preliminary data.</text>
</comment>